<proteinExistence type="predicted"/>
<gene>
    <name evidence="3" type="ORF">PGLA1383_LOCUS3889</name>
</gene>
<dbReference type="Proteomes" id="UP000654075">
    <property type="component" value="Unassembled WGS sequence"/>
</dbReference>
<name>A0A813DH86_POLGL</name>
<keyword evidence="2" id="KW-0472">Membrane</keyword>
<feature type="region of interest" description="Disordered" evidence="1">
    <location>
        <begin position="76"/>
        <end position="108"/>
    </location>
</feature>
<dbReference type="OrthoDB" id="448714at2759"/>
<dbReference type="AlphaFoldDB" id="A0A813DH86"/>
<keyword evidence="2" id="KW-1133">Transmembrane helix</keyword>
<feature type="compositionally biased region" description="Basic and acidic residues" evidence="1">
    <location>
        <begin position="85"/>
        <end position="107"/>
    </location>
</feature>
<feature type="region of interest" description="Disordered" evidence="1">
    <location>
        <begin position="164"/>
        <end position="194"/>
    </location>
</feature>
<evidence type="ECO:0000313" key="3">
    <source>
        <dbReference type="EMBL" id="CAE8584967.1"/>
    </source>
</evidence>
<keyword evidence="4" id="KW-1185">Reference proteome</keyword>
<organism evidence="3 4">
    <name type="scientific">Polarella glacialis</name>
    <name type="common">Dinoflagellate</name>
    <dbReference type="NCBI Taxonomy" id="89957"/>
    <lineage>
        <taxon>Eukaryota</taxon>
        <taxon>Sar</taxon>
        <taxon>Alveolata</taxon>
        <taxon>Dinophyceae</taxon>
        <taxon>Suessiales</taxon>
        <taxon>Suessiaceae</taxon>
        <taxon>Polarella</taxon>
    </lineage>
</organism>
<feature type="transmembrane region" description="Helical" evidence="2">
    <location>
        <begin position="6"/>
        <end position="27"/>
    </location>
</feature>
<evidence type="ECO:0000256" key="1">
    <source>
        <dbReference type="SAM" id="MobiDB-lite"/>
    </source>
</evidence>
<accession>A0A813DH86</accession>
<protein>
    <recommendedName>
        <fullName evidence="5">Pentatricopeptide repeat-containing protein</fullName>
    </recommendedName>
</protein>
<sequence>MVSEDTIEMVIMVFRILLPMLIFFITFGHKIEMWISSWGPKHGRDPLLRHWRATRGFEKPEALATLRMVTADMAPDLFQKPEPSQNERPRREGKVGETRKGKRHPGEDLAVPFQQVHGQGSEEHLAADRMSVQNAEIEATDDERRQLQRLVNFMAFTRQLPQRVFLPEGDPPPPARPQEQSAIRRHLGKESSTSRAAELANKEAQMVLHGALRQSNGSAVAHVAKGLYAHLSDVELHKETYSLMVEACVKVNDLQTASDFLIKMEAAGFVLEHDLLDKVMEVYWVHKNEKPESQQVSPPSLLSQKQLQPHQADAAELAGRHAGWGPIPVAPMGSMLPPPRPQPPLQTALILQSGGIDLALPAFSVPAEFATAKASPASSLAAGAAVIAPADSIEASLSSMSRGDDVGEHAQRFEFSSKAAVFKPGSNAG</sequence>
<feature type="region of interest" description="Disordered" evidence="1">
    <location>
        <begin position="290"/>
        <end position="317"/>
    </location>
</feature>
<evidence type="ECO:0000313" key="4">
    <source>
        <dbReference type="Proteomes" id="UP000654075"/>
    </source>
</evidence>
<keyword evidence="2" id="KW-0812">Transmembrane</keyword>
<evidence type="ECO:0008006" key="5">
    <source>
        <dbReference type="Google" id="ProtNLM"/>
    </source>
</evidence>
<reference evidence="3" key="1">
    <citation type="submission" date="2021-02" db="EMBL/GenBank/DDBJ databases">
        <authorList>
            <person name="Dougan E. K."/>
            <person name="Rhodes N."/>
            <person name="Thang M."/>
            <person name="Chan C."/>
        </authorList>
    </citation>
    <scope>NUCLEOTIDE SEQUENCE</scope>
</reference>
<evidence type="ECO:0000256" key="2">
    <source>
        <dbReference type="SAM" id="Phobius"/>
    </source>
</evidence>
<comment type="caution">
    <text evidence="3">The sequence shown here is derived from an EMBL/GenBank/DDBJ whole genome shotgun (WGS) entry which is preliminary data.</text>
</comment>
<feature type="compositionally biased region" description="Low complexity" evidence="1">
    <location>
        <begin position="293"/>
        <end position="311"/>
    </location>
</feature>
<dbReference type="EMBL" id="CAJNNV010001397">
    <property type="protein sequence ID" value="CAE8584967.1"/>
    <property type="molecule type" value="Genomic_DNA"/>
</dbReference>